<comment type="caution">
    <text evidence="1">The sequence shown here is derived from an EMBL/GenBank/DDBJ whole genome shotgun (WGS) entry which is preliminary data.</text>
</comment>
<name>A0A8S1HRC1_9PELO</name>
<evidence type="ECO:0000313" key="2">
    <source>
        <dbReference type="Proteomes" id="UP000835052"/>
    </source>
</evidence>
<dbReference type="AlphaFoldDB" id="A0A8S1HRC1"/>
<sequence>MQVATRKLLASTSDPGTVEIVPGRIQMTTDYHTPFNFFKSCYPVAICIDFPIHLRSTRGCYSPGTQRVLLAILKSVQVQGIYGNARFTRRTPV</sequence>
<keyword evidence="2" id="KW-1185">Reference proteome</keyword>
<accession>A0A8S1HRC1</accession>
<evidence type="ECO:0000313" key="1">
    <source>
        <dbReference type="EMBL" id="CAD6199080.1"/>
    </source>
</evidence>
<organism evidence="1 2">
    <name type="scientific">Caenorhabditis auriculariae</name>
    <dbReference type="NCBI Taxonomy" id="2777116"/>
    <lineage>
        <taxon>Eukaryota</taxon>
        <taxon>Metazoa</taxon>
        <taxon>Ecdysozoa</taxon>
        <taxon>Nematoda</taxon>
        <taxon>Chromadorea</taxon>
        <taxon>Rhabditida</taxon>
        <taxon>Rhabditina</taxon>
        <taxon>Rhabditomorpha</taxon>
        <taxon>Rhabditoidea</taxon>
        <taxon>Rhabditidae</taxon>
        <taxon>Peloderinae</taxon>
        <taxon>Caenorhabditis</taxon>
    </lineage>
</organism>
<dbReference type="EMBL" id="CAJGYM010000153">
    <property type="protein sequence ID" value="CAD6199080.1"/>
    <property type="molecule type" value="Genomic_DNA"/>
</dbReference>
<proteinExistence type="predicted"/>
<protein>
    <submittedName>
        <fullName evidence="1">Uncharacterized protein</fullName>
    </submittedName>
</protein>
<reference evidence="1" key="1">
    <citation type="submission" date="2020-10" db="EMBL/GenBank/DDBJ databases">
        <authorList>
            <person name="Kikuchi T."/>
        </authorList>
    </citation>
    <scope>NUCLEOTIDE SEQUENCE</scope>
    <source>
        <strain evidence="1">NKZ352</strain>
    </source>
</reference>
<gene>
    <name evidence="1" type="ORF">CAUJ_LOCUS14985</name>
</gene>
<dbReference type="Proteomes" id="UP000835052">
    <property type="component" value="Unassembled WGS sequence"/>
</dbReference>